<dbReference type="RefSeq" id="WP_165111973.1">
    <property type="nucleotide sequence ID" value="NZ_JAALAA010000013.1"/>
</dbReference>
<accession>A0A6M1R2U1</accession>
<dbReference type="SUPFAM" id="SSF54427">
    <property type="entry name" value="NTF2-like"/>
    <property type="match status" value="1"/>
</dbReference>
<dbReference type="Gene3D" id="3.10.450.50">
    <property type="match status" value="1"/>
</dbReference>
<reference evidence="1 2" key="1">
    <citation type="submission" date="2020-02" db="EMBL/GenBank/DDBJ databases">
        <title>Whole-genome analyses of novel actinobacteria.</title>
        <authorList>
            <person name="Sahin N."/>
        </authorList>
    </citation>
    <scope>NUCLEOTIDE SEQUENCE [LARGE SCALE GENOMIC DNA]</scope>
    <source>
        <strain evidence="1 2">KC13</strain>
    </source>
</reference>
<evidence type="ECO:0000313" key="1">
    <source>
        <dbReference type="EMBL" id="NGN94250.1"/>
    </source>
</evidence>
<dbReference type="Proteomes" id="UP000483261">
    <property type="component" value="Unassembled WGS sequence"/>
</dbReference>
<dbReference type="InterPro" id="IPR032710">
    <property type="entry name" value="NTF2-like_dom_sf"/>
</dbReference>
<sequence>MADVDRAEIERFWAHWLSLNRQAEAEGDWAPLADAYAEDATYGWMYTPDEHFMAVGRDQIREWALGTEMAGLEGWHYDYQATVIDDVNAMVIGFWRQRAGIVDDTTGEEYEICGIGGSWFGVAPRPDGDRLEFAWQRDWFDLGATATTFLDIVKAKKATAGLLERMSLNGIEQPGHYRLADLPSTVWPPPVAAGNFVTQEPV</sequence>
<protein>
    <submittedName>
        <fullName evidence="1">Nuclear transport factor 2 family protein</fullName>
    </submittedName>
</protein>
<name>A0A6M1R2U1_9ACTN</name>
<gene>
    <name evidence="1" type="ORF">G5C66_16075</name>
</gene>
<comment type="caution">
    <text evidence="1">The sequence shown here is derived from an EMBL/GenBank/DDBJ whole genome shotgun (WGS) entry which is preliminary data.</text>
</comment>
<dbReference type="EMBL" id="JAALAA010000013">
    <property type="protein sequence ID" value="NGN94250.1"/>
    <property type="molecule type" value="Genomic_DNA"/>
</dbReference>
<proteinExistence type="predicted"/>
<evidence type="ECO:0000313" key="2">
    <source>
        <dbReference type="Proteomes" id="UP000483261"/>
    </source>
</evidence>
<organism evidence="1 2">
    <name type="scientific">Nocardioides turkmenicus</name>
    <dbReference type="NCBI Taxonomy" id="2711220"/>
    <lineage>
        <taxon>Bacteria</taxon>
        <taxon>Bacillati</taxon>
        <taxon>Actinomycetota</taxon>
        <taxon>Actinomycetes</taxon>
        <taxon>Propionibacteriales</taxon>
        <taxon>Nocardioidaceae</taxon>
        <taxon>Nocardioides</taxon>
    </lineage>
</organism>
<dbReference type="AlphaFoldDB" id="A0A6M1R2U1"/>
<keyword evidence="2" id="KW-1185">Reference proteome</keyword>